<protein>
    <recommendedName>
        <fullName evidence="4">BEN domain-containing protein</fullName>
    </recommendedName>
</protein>
<feature type="compositionally biased region" description="Polar residues" evidence="1">
    <location>
        <begin position="392"/>
        <end position="408"/>
    </location>
</feature>
<organism evidence="2 3">
    <name type="scientific">Stichopus japonicus</name>
    <name type="common">Sea cucumber</name>
    <dbReference type="NCBI Taxonomy" id="307972"/>
    <lineage>
        <taxon>Eukaryota</taxon>
        <taxon>Metazoa</taxon>
        <taxon>Echinodermata</taxon>
        <taxon>Eleutherozoa</taxon>
        <taxon>Echinozoa</taxon>
        <taxon>Holothuroidea</taxon>
        <taxon>Aspidochirotacea</taxon>
        <taxon>Aspidochirotida</taxon>
        <taxon>Stichopodidae</taxon>
        <taxon>Apostichopus</taxon>
    </lineage>
</organism>
<feature type="compositionally biased region" description="Low complexity" evidence="1">
    <location>
        <begin position="439"/>
        <end position="462"/>
    </location>
</feature>
<accession>A0A2G8JQD2</accession>
<evidence type="ECO:0000313" key="2">
    <source>
        <dbReference type="EMBL" id="PIK37918.1"/>
    </source>
</evidence>
<comment type="caution">
    <text evidence="2">The sequence shown here is derived from an EMBL/GenBank/DDBJ whole genome shotgun (WGS) entry which is preliminary data.</text>
</comment>
<gene>
    <name evidence="2" type="ORF">BSL78_25248</name>
</gene>
<name>A0A2G8JQD2_STIJA</name>
<evidence type="ECO:0000313" key="3">
    <source>
        <dbReference type="Proteomes" id="UP000230750"/>
    </source>
</evidence>
<dbReference type="OrthoDB" id="10261408at2759"/>
<keyword evidence="3" id="KW-1185">Reference proteome</keyword>
<feature type="region of interest" description="Disordered" evidence="1">
    <location>
        <begin position="392"/>
        <end position="462"/>
    </location>
</feature>
<feature type="region of interest" description="Disordered" evidence="1">
    <location>
        <begin position="101"/>
        <end position="174"/>
    </location>
</feature>
<dbReference type="EMBL" id="MRZV01001431">
    <property type="protein sequence ID" value="PIK37918.1"/>
    <property type="molecule type" value="Genomic_DNA"/>
</dbReference>
<evidence type="ECO:0000256" key="1">
    <source>
        <dbReference type="SAM" id="MobiDB-lite"/>
    </source>
</evidence>
<feature type="compositionally biased region" description="Polar residues" evidence="1">
    <location>
        <begin position="133"/>
        <end position="150"/>
    </location>
</feature>
<feature type="compositionally biased region" description="Polar residues" evidence="1">
    <location>
        <begin position="353"/>
        <end position="363"/>
    </location>
</feature>
<reference evidence="2 3" key="1">
    <citation type="journal article" date="2017" name="PLoS Biol.">
        <title>The sea cucumber genome provides insights into morphological evolution and visceral regeneration.</title>
        <authorList>
            <person name="Zhang X."/>
            <person name="Sun L."/>
            <person name="Yuan J."/>
            <person name="Sun Y."/>
            <person name="Gao Y."/>
            <person name="Zhang L."/>
            <person name="Li S."/>
            <person name="Dai H."/>
            <person name="Hamel J.F."/>
            <person name="Liu C."/>
            <person name="Yu Y."/>
            <person name="Liu S."/>
            <person name="Lin W."/>
            <person name="Guo K."/>
            <person name="Jin S."/>
            <person name="Xu P."/>
            <person name="Storey K.B."/>
            <person name="Huan P."/>
            <person name="Zhang T."/>
            <person name="Zhou Y."/>
            <person name="Zhang J."/>
            <person name="Lin C."/>
            <person name="Li X."/>
            <person name="Xing L."/>
            <person name="Huo D."/>
            <person name="Sun M."/>
            <person name="Wang L."/>
            <person name="Mercier A."/>
            <person name="Li F."/>
            <person name="Yang H."/>
            <person name="Xiang J."/>
        </authorList>
    </citation>
    <scope>NUCLEOTIDE SEQUENCE [LARGE SCALE GENOMIC DNA]</scope>
    <source>
        <strain evidence="2">Shaxun</strain>
        <tissue evidence="2">Muscle</tissue>
    </source>
</reference>
<feature type="region of interest" description="Disordered" evidence="1">
    <location>
        <begin position="344"/>
        <end position="363"/>
    </location>
</feature>
<dbReference type="AlphaFoldDB" id="A0A2G8JQD2"/>
<proteinExistence type="predicted"/>
<feature type="compositionally biased region" description="Low complexity" evidence="1">
    <location>
        <begin position="416"/>
        <end position="425"/>
    </location>
</feature>
<evidence type="ECO:0008006" key="4">
    <source>
        <dbReference type="Google" id="ProtNLM"/>
    </source>
</evidence>
<sequence length="580" mass="63782">MEAIAKELWTMSDQVGPAESVTNVMPKPKMQRCLVYWVDERLVSIEPVSSVVGNENAKEDAICNIKWKGKGPYRGRIVKISADKDVLKSEQKKLEEQLVNLYSEQPDETEETTPKSISQRGRKRKLKPVLSTDADQSPKKSNASTQPSSSQHDRPKSDSSTVVNKPLKKGKNPISEAKLRLEAKVASQKALFSELIPAPCPFSGLDGVARAIEVVNNPSVDIVNEDMYIQTLETAKDTELSRLKSKVQRLTVLVEERDKEIVTLKTEAKEKTCQKCHGSMFGTKLAITPDNIRFLSELVAELSGNSGYSDSYLPDLPPAEPNTWMQAETFCDFTDFPSRVSASTTQSTTQLSNARSSTAYPWPSPCSTVQSLPSASFSEPFASQFPTAQPLLNQFPTVQPSPSQSMTVQPFPQQPDPCTTTQPLPILSSTAESLASLRPMQSSPPISQPPSSHQSSPQQESLPVEATLAPLQPATDCQNEKEGMIQLVKPFDVWVKVADYMAIRLKGNKGLSFMLNKALSILFSLDELRSGCAVGGRPRAFNKENDAESVPLDNNRLSAIKGFSMLPEATRNYVGLPKKY</sequence>
<dbReference type="Proteomes" id="UP000230750">
    <property type="component" value="Unassembled WGS sequence"/>
</dbReference>